<sequence>MAMIADAFVSKLCEMLLTYGKEEAAKILGVPDEIKKLHRRLKRMRVGLADAENRRFDDEGINLWLNELRDLMYDADDIVDECRIEGEKLLSSNSSSSRCAEWVRCCNPPFACLHKVGFRHEIGNRIRDLNLRLDELAKDKADLHLTPAPHDDRCKSRISRKTSPVLVEPDLVGEKIEDDTRRLVDLLTKEYKKKIPVFAIVGMGGIGKTTLAQKIYNDEKLRDNFNQMPRIWLCVSQEFSESDLLRSIVQQAGGDPGHAKEKEVLEPMLSELLRNKKFFAVLDDVWDAQIWDKLLRNPLQSGLAGSRILITTRNINIAQQMGAIQTHIVDKLSREDGWSLICKMVFEEDEEGERDVLKDVGMRIVEKCDGLPLGLRTIGGVLRTKAKRQSEWELVLSSSAWSFTKLPDGAMGALYLRYLHLPPPLKQCFTCFSLFPEDYLIYRGFFLNSCTAEGFVTSEDNTPLEVVAEGYWKELVQRNLLQPDPGYYDLLACRMHDLLRSLAQHIAGDECFVGDARAFEKKITSSSSSSASIKLRRLSIVDRKLETIPDFIMEQTSLRTLSFFYSPLIRDLPEDLFKKLRSLRVLNLSETAICNLPTSLGDLVHLRRLDLDATPIREIPESIGNLRNLQFLLLPNCKYLHNLPNGVVGLINLRILNVVGAPLDGLPKGIGRLKQLSELLGFVVSGSEGCRSRVGEDDTEQEQEHKGHQHGRFCTLEELKSLSQLRSLTIVNLERVSDKAEAKVAALQAKPHLIYLDLCCTLPSRSSDVQQPHANDYEEEDIKRIGEVFEELCPPPCLQHLEINGYFGREFPSWMMTPSSSSLHNLRRLDLQDFALCQQLPSLGMLPQLDCLWIKGASEVTSIGPEFLVLAGASAGGRKTDSCFPKLEELGFENMTNWEEWWWRLEEEDNQTTPLLPSLKELHIYNCPKLRSLPESLLCHATALKELRIRRAHSLREIQNLPSLTELILYSNSSLERASNFPRLKHLDVYDCEELKVVEGVNAVEHIQLDDREAVSLPEWLVGAGEEQPCFPSLHKLTLSNKICRRGLPDWPSIR</sequence>
<keyword evidence="5" id="KW-0611">Plant defense</keyword>
<keyword evidence="3" id="KW-0677">Repeat</keyword>
<dbReference type="Gene3D" id="3.40.50.300">
    <property type="entry name" value="P-loop containing nucleotide triphosphate hydrolases"/>
    <property type="match status" value="1"/>
</dbReference>
<dbReference type="Pfam" id="PF23559">
    <property type="entry name" value="WHD_DRP"/>
    <property type="match status" value="1"/>
</dbReference>
<dbReference type="Proteomes" id="UP000228380">
    <property type="component" value="Chromosome 1"/>
</dbReference>
<reference evidence="13" key="2">
    <citation type="submission" date="2025-08" db="UniProtKB">
        <authorList>
            <consortium name="RefSeq"/>
        </authorList>
    </citation>
    <scope>IDENTIFICATION</scope>
    <source>
        <tissue evidence="13">Young leaves</tissue>
    </source>
</reference>
<dbReference type="Gene3D" id="1.10.10.10">
    <property type="entry name" value="Winged helix-like DNA-binding domain superfamily/Winged helix DNA-binding domain"/>
    <property type="match status" value="1"/>
</dbReference>
<evidence type="ECO:0000313" key="12">
    <source>
        <dbReference type="Proteomes" id="UP000228380"/>
    </source>
</evidence>
<evidence type="ECO:0000256" key="1">
    <source>
        <dbReference type="ARBA" id="ARBA00008894"/>
    </source>
</evidence>
<dbReference type="PANTHER" id="PTHR36766">
    <property type="entry name" value="PLANT BROAD-SPECTRUM MILDEW RESISTANCE PROTEIN RPW8"/>
    <property type="match status" value="1"/>
</dbReference>
<evidence type="ECO:0000256" key="6">
    <source>
        <dbReference type="ARBA" id="ARBA00022840"/>
    </source>
</evidence>
<protein>
    <submittedName>
        <fullName evidence="13">Disease resistance protein RGA3</fullName>
    </submittedName>
</protein>
<reference evidence="12" key="1">
    <citation type="journal article" date="2019" name="Nat. Commun.">
        <title>Genome-wide association mapping of date palm fruit traits.</title>
        <authorList>
            <person name="Hazzouri K.M."/>
            <person name="Gros-Balthazard M."/>
            <person name="Flowers J.M."/>
            <person name="Copetti D."/>
            <person name="Lemansour A."/>
            <person name="Lebrun M."/>
            <person name="Masmoudi K."/>
            <person name="Ferrand S."/>
            <person name="Dhar M.I."/>
            <person name="Fresquez Z.A."/>
            <person name="Rosas U."/>
            <person name="Zhang J."/>
            <person name="Talag J."/>
            <person name="Lee S."/>
            <person name="Kudrna D."/>
            <person name="Powell R.F."/>
            <person name="Leitch I.J."/>
            <person name="Krueger R.R."/>
            <person name="Wing R.A."/>
            <person name="Amiri K.M.A."/>
            <person name="Purugganan M.D."/>
        </authorList>
    </citation>
    <scope>NUCLEOTIDE SEQUENCE [LARGE SCALE GENOMIC DNA]</scope>
    <source>
        <strain evidence="12">cv. Khalas</strain>
    </source>
</reference>
<dbReference type="GO" id="GO:0002758">
    <property type="term" value="P:innate immune response-activating signaling pathway"/>
    <property type="evidence" value="ECO:0007669"/>
    <property type="project" value="UniProtKB-ARBA"/>
</dbReference>
<dbReference type="SUPFAM" id="SSF52058">
    <property type="entry name" value="L domain-like"/>
    <property type="match status" value="1"/>
</dbReference>
<dbReference type="KEGG" id="pda:103715754"/>
<dbReference type="Pfam" id="PF00931">
    <property type="entry name" value="NB-ARC"/>
    <property type="match status" value="1"/>
</dbReference>
<dbReference type="FunFam" id="1.10.10.10:FF:000322">
    <property type="entry name" value="Probable disease resistance protein At1g63360"/>
    <property type="match status" value="1"/>
</dbReference>
<dbReference type="InterPro" id="IPR002182">
    <property type="entry name" value="NB-ARC"/>
</dbReference>
<accession>A0A8B8ZBW5</accession>
<keyword evidence="2" id="KW-0433">Leucine-rich repeat</keyword>
<dbReference type="CDD" id="cd14798">
    <property type="entry name" value="RX-CC_like"/>
    <property type="match status" value="1"/>
</dbReference>
<dbReference type="Gene3D" id="1.20.5.4130">
    <property type="match status" value="1"/>
</dbReference>
<evidence type="ECO:0000313" key="13">
    <source>
        <dbReference type="RefSeq" id="XP_038970787.1"/>
    </source>
</evidence>
<evidence type="ECO:0000256" key="4">
    <source>
        <dbReference type="ARBA" id="ARBA00022741"/>
    </source>
</evidence>
<dbReference type="InterPro" id="IPR003591">
    <property type="entry name" value="Leu-rich_rpt_typical-subtyp"/>
</dbReference>
<dbReference type="AlphaFoldDB" id="A0A8B8ZBW5"/>
<dbReference type="GO" id="GO:0009626">
    <property type="term" value="P:plant-type hypersensitive response"/>
    <property type="evidence" value="ECO:0007669"/>
    <property type="project" value="UniProtKB-ARBA"/>
</dbReference>
<feature type="domain" description="Disease resistance R13L4/SHOC-2-like LRR" evidence="11">
    <location>
        <begin position="577"/>
        <end position="893"/>
    </location>
</feature>
<dbReference type="InterPro" id="IPR055414">
    <property type="entry name" value="LRR_R13L4/SHOC2-like"/>
</dbReference>
<dbReference type="GO" id="GO:0005524">
    <property type="term" value="F:ATP binding"/>
    <property type="evidence" value="ECO:0007669"/>
    <property type="project" value="UniProtKB-KW"/>
</dbReference>
<evidence type="ECO:0000256" key="2">
    <source>
        <dbReference type="ARBA" id="ARBA00022614"/>
    </source>
</evidence>
<feature type="coiled-coil region" evidence="7">
    <location>
        <begin position="119"/>
        <end position="146"/>
    </location>
</feature>
<feature type="domain" description="Disease resistance protein winged helix" evidence="10">
    <location>
        <begin position="434"/>
        <end position="503"/>
    </location>
</feature>
<dbReference type="Gene3D" id="1.10.8.430">
    <property type="entry name" value="Helical domain of apoptotic protease-activating factors"/>
    <property type="match status" value="1"/>
</dbReference>
<gene>
    <name evidence="13" type="primary">LOC103715754</name>
</gene>
<evidence type="ECO:0000256" key="5">
    <source>
        <dbReference type="ARBA" id="ARBA00022821"/>
    </source>
</evidence>
<dbReference type="SUPFAM" id="SSF52540">
    <property type="entry name" value="P-loop containing nucleoside triphosphate hydrolases"/>
    <property type="match status" value="1"/>
</dbReference>
<feature type="domain" description="NB-ARC" evidence="8">
    <location>
        <begin position="177"/>
        <end position="349"/>
    </location>
</feature>
<evidence type="ECO:0000259" key="10">
    <source>
        <dbReference type="Pfam" id="PF23559"/>
    </source>
</evidence>
<keyword evidence="7" id="KW-0175">Coiled coil</keyword>
<comment type="similarity">
    <text evidence="1">Belongs to the disease resistance NB-LRR family.</text>
</comment>
<dbReference type="InterPro" id="IPR038005">
    <property type="entry name" value="RX-like_CC"/>
</dbReference>
<evidence type="ECO:0000259" key="9">
    <source>
        <dbReference type="Pfam" id="PF18052"/>
    </source>
</evidence>
<dbReference type="GO" id="GO:0043531">
    <property type="term" value="F:ADP binding"/>
    <property type="evidence" value="ECO:0007669"/>
    <property type="project" value="InterPro"/>
</dbReference>
<evidence type="ECO:0000256" key="7">
    <source>
        <dbReference type="SAM" id="Coils"/>
    </source>
</evidence>
<dbReference type="InterPro" id="IPR036388">
    <property type="entry name" value="WH-like_DNA-bd_sf"/>
</dbReference>
<dbReference type="InterPro" id="IPR058922">
    <property type="entry name" value="WHD_DRP"/>
</dbReference>
<dbReference type="Pfam" id="PF18052">
    <property type="entry name" value="Rx_N"/>
    <property type="match status" value="1"/>
</dbReference>
<dbReference type="InterPro" id="IPR027417">
    <property type="entry name" value="P-loop_NTPase"/>
</dbReference>
<evidence type="ECO:0000259" key="11">
    <source>
        <dbReference type="Pfam" id="PF23598"/>
    </source>
</evidence>
<name>A0A8B8ZBW5_PHODC</name>
<keyword evidence="4" id="KW-0547">Nucleotide-binding</keyword>
<dbReference type="RefSeq" id="XP_038970787.1">
    <property type="nucleotide sequence ID" value="XM_039114859.1"/>
</dbReference>
<dbReference type="Gene3D" id="3.80.10.10">
    <property type="entry name" value="Ribonuclease Inhibitor"/>
    <property type="match status" value="2"/>
</dbReference>
<dbReference type="PANTHER" id="PTHR36766:SF70">
    <property type="entry name" value="DISEASE RESISTANCE PROTEIN RGA4"/>
    <property type="match status" value="1"/>
</dbReference>
<dbReference type="InterPro" id="IPR042197">
    <property type="entry name" value="Apaf_helical"/>
</dbReference>
<dbReference type="GO" id="GO:0042742">
    <property type="term" value="P:defense response to bacterium"/>
    <property type="evidence" value="ECO:0007669"/>
    <property type="project" value="UniProtKB-ARBA"/>
</dbReference>
<evidence type="ECO:0000256" key="3">
    <source>
        <dbReference type="ARBA" id="ARBA00022737"/>
    </source>
</evidence>
<feature type="domain" description="Disease resistance N-terminal" evidence="9">
    <location>
        <begin position="8"/>
        <end position="96"/>
    </location>
</feature>
<dbReference type="Pfam" id="PF23598">
    <property type="entry name" value="LRR_14"/>
    <property type="match status" value="1"/>
</dbReference>
<evidence type="ECO:0000259" key="8">
    <source>
        <dbReference type="Pfam" id="PF00931"/>
    </source>
</evidence>
<dbReference type="InterPro" id="IPR041118">
    <property type="entry name" value="Rx_N"/>
</dbReference>
<dbReference type="FunFam" id="3.40.50.300:FF:001091">
    <property type="entry name" value="Probable disease resistance protein At1g61300"/>
    <property type="match status" value="1"/>
</dbReference>
<dbReference type="InterPro" id="IPR032675">
    <property type="entry name" value="LRR_dom_sf"/>
</dbReference>
<dbReference type="OrthoDB" id="775271at2759"/>
<proteinExistence type="inferred from homology"/>
<keyword evidence="12" id="KW-1185">Reference proteome</keyword>
<dbReference type="SMART" id="SM00369">
    <property type="entry name" value="LRR_TYP"/>
    <property type="match status" value="4"/>
</dbReference>
<organism evidence="12 13">
    <name type="scientific">Phoenix dactylifera</name>
    <name type="common">Date palm</name>
    <dbReference type="NCBI Taxonomy" id="42345"/>
    <lineage>
        <taxon>Eukaryota</taxon>
        <taxon>Viridiplantae</taxon>
        <taxon>Streptophyta</taxon>
        <taxon>Embryophyta</taxon>
        <taxon>Tracheophyta</taxon>
        <taxon>Spermatophyta</taxon>
        <taxon>Magnoliopsida</taxon>
        <taxon>Liliopsida</taxon>
        <taxon>Arecaceae</taxon>
        <taxon>Coryphoideae</taxon>
        <taxon>Phoeniceae</taxon>
        <taxon>Phoenix</taxon>
    </lineage>
</organism>
<keyword evidence="6" id="KW-0067">ATP-binding</keyword>
<dbReference type="PRINTS" id="PR00364">
    <property type="entry name" value="DISEASERSIST"/>
</dbReference>
<dbReference type="GeneID" id="103715754"/>